<evidence type="ECO:0000313" key="16">
    <source>
        <dbReference type="Proteomes" id="UP000092460"/>
    </source>
</evidence>
<dbReference type="Pfam" id="PF16661">
    <property type="entry name" value="Lactamase_B_6"/>
    <property type="match status" value="1"/>
</dbReference>
<dbReference type="InterPro" id="IPR036866">
    <property type="entry name" value="RibonucZ/Hydroxyglut_hydro"/>
</dbReference>
<keyword evidence="10" id="KW-0539">Nucleus</keyword>
<evidence type="ECO:0008006" key="17">
    <source>
        <dbReference type="Google" id="ProtNLM"/>
    </source>
</evidence>
<dbReference type="CDD" id="cd16292">
    <property type="entry name" value="CPSF3-like_MBL-fold"/>
    <property type="match status" value="1"/>
</dbReference>
<dbReference type="PANTHER" id="PTHR11203:SF11">
    <property type="entry name" value="CLEAVAGE AND POLYADENYLATION SPECIFICITY FACTOR SUBUNIT 3"/>
    <property type="match status" value="1"/>
</dbReference>
<comment type="similarity">
    <text evidence="11">Belongs to the metallo-beta-lactamase superfamily. RNA-metabolizing metallo-beta-lactamase-like family. CPSF3 subfamily.</text>
</comment>
<evidence type="ECO:0000256" key="8">
    <source>
        <dbReference type="ARBA" id="ARBA00022833"/>
    </source>
</evidence>
<evidence type="ECO:0000256" key="2">
    <source>
        <dbReference type="ARBA" id="ARBA00004123"/>
    </source>
</evidence>
<dbReference type="FunFam" id="3.40.50.10890:FF:000001">
    <property type="entry name" value="Cleavage and polyadenylation specificity factor subunit 3"/>
    <property type="match status" value="1"/>
</dbReference>
<accession>A0A1B0BGV6</accession>
<evidence type="ECO:0000256" key="6">
    <source>
        <dbReference type="ARBA" id="ARBA00022759"/>
    </source>
</evidence>
<dbReference type="InterPro" id="IPR011108">
    <property type="entry name" value="RMMBL"/>
</dbReference>
<protein>
    <recommendedName>
        <fullName evidence="17">Cleavage and polyadenylation specificity factor 73</fullName>
    </recommendedName>
</protein>
<dbReference type="Pfam" id="PF11718">
    <property type="entry name" value="CPSF73-100_C"/>
    <property type="match status" value="1"/>
</dbReference>
<keyword evidence="6" id="KW-0255">Endonuclease</keyword>
<name>A0A1B0BGV6_9MUSC</name>
<evidence type="ECO:0000256" key="3">
    <source>
        <dbReference type="ARBA" id="ARBA00022664"/>
    </source>
</evidence>
<evidence type="ECO:0000256" key="9">
    <source>
        <dbReference type="ARBA" id="ARBA00022884"/>
    </source>
</evidence>
<dbReference type="GO" id="GO:0005847">
    <property type="term" value="C:mRNA cleavage and polyadenylation specificity factor complex"/>
    <property type="evidence" value="ECO:0007669"/>
    <property type="project" value="TreeGrafter"/>
</dbReference>
<keyword evidence="5" id="KW-0479">Metal-binding</keyword>
<organism evidence="15 16">
    <name type="scientific">Glossina palpalis gambiensis</name>
    <dbReference type="NCBI Taxonomy" id="67801"/>
    <lineage>
        <taxon>Eukaryota</taxon>
        <taxon>Metazoa</taxon>
        <taxon>Ecdysozoa</taxon>
        <taxon>Arthropoda</taxon>
        <taxon>Hexapoda</taxon>
        <taxon>Insecta</taxon>
        <taxon>Pterygota</taxon>
        <taxon>Neoptera</taxon>
        <taxon>Endopterygota</taxon>
        <taxon>Diptera</taxon>
        <taxon>Brachycera</taxon>
        <taxon>Muscomorpha</taxon>
        <taxon>Hippoboscoidea</taxon>
        <taxon>Glossinidae</taxon>
        <taxon>Glossina</taxon>
    </lineage>
</organism>
<keyword evidence="8" id="KW-0862">Zinc</keyword>
<evidence type="ECO:0000256" key="11">
    <source>
        <dbReference type="ARBA" id="ARBA00061099"/>
    </source>
</evidence>
<dbReference type="SMART" id="SM01098">
    <property type="entry name" value="CPSF73-100_C"/>
    <property type="match status" value="1"/>
</dbReference>
<dbReference type="AlphaFoldDB" id="A0A1B0BGV6"/>
<feature type="domain" description="Metallo-beta-lactamase" evidence="12">
    <location>
        <begin position="29"/>
        <end position="238"/>
    </location>
</feature>
<dbReference type="GO" id="GO:0004521">
    <property type="term" value="F:RNA endonuclease activity"/>
    <property type="evidence" value="ECO:0007669"/>
    <property type="project" value="TreeGrafter"/>
</dbReference>
<dbReference type="InterPro" id="IPR022712">
    <property type="entry name" value="Beta_Casp"/>
</dbReference>
<feature type="domain" description="Beta-Casp" evidence="13">
    <location>
        <begin position="251"/>
        <end position="372"/>
    </location>
</feature>
<proteinExistence type="inferred from homology"/>
<evidence type="ECO:0000256" key="1">
    <source>
        <dbReference type="ARBA" id="ARBA00001947"/>
    </source>
</evidence>
<dbReference type="VEuPathDB" id="VectorBase:GPPI029645"/>
<dbReference type="InterPro" id="IPR021718">
    <property type="entry name" value="CPSF73-100_C"/>
</dbReference>
<dbReference type="Gene3D" id="3.40.50.10890">
    <property type="match status" value="1"/>
</dbReference>
<dbReference type="PANTHER" id="PTHR11203">
    <property type="entry name" value="CLEAVAGE AND POLYADENYLATION SPECIFICITY FACTOR FAMILY MEMBER"/>
    <property type="match status" value="1"/>
</dbReference>
<evidence type="ECO:0000259" key="13">
    <source>
        <dbReference type="SMART" id="SM01027"/>
    </source>
</evidence>
<keyword evidence="16" id="KW-1185">Reference proteome</keyword>
<dbReference type="Pfam" id="PF07521">
    <property type="entry name" value="RMMBL"/>
    <property type="match status" value="1"/>
</dbReference>
<evidence type="ECO:0000256" key="5">
    <source>
        <dbReference type="ARBA" id="ARBA00022723"/>
    </source>
</evidence>
<dbReference type="SMART" id="SM00849">
    <property type="entry name" value="Lactamase_B"/>
    <property type="match status" value="1"/>
</dbReference>
<reference evidence="16" key="1">
    <citation type="submission" date="2015-01" db="EMBL/GenBank/DDBJ databases">
        <authorList>
            <person name="Aksoy S."/>
            <person name="Warren W."/>
            <person name="Wilson R.K."/>
        </authorList>
    </citation>
    <scope>NUCLEOTIDE SEQUENCE [LARGE SCALE GENOMIC DNA]</scope>
    <source>
        <strain evidence="16">IAEA</strain>
    </source>
</reference>
<dbReference type="EMBL" id="JXJN01014010">
    <property type="status" value="NOT_ANNOTATED_CDS"/>
    <property type="molecule type" value="Genomic_DNA"/>
</dbReference>
<dbReference type="Gene3D" id="3.60.15.10">
    <property type="entry name" value="Ribonuclease Z/Hydroxyacylglutathione hydrolase-like"/>
    <property type="match status" value="1"/>
</dbReference>
<dbReference type="SMART" id="SM01027">
    <property type="entry name" value="Beta-Casp"/>
    <property type="match status" value="1"/>
</dbReference>
<dbReference type="GO" id="GO:0046872">
    <property type="term" value="F:metal ion binding"/>
    <property type="evidence" value="ECO:0007669"/>
    <property type="project" value="UniProtKB-KW"/>
</dbReference>
<evidence type="ECO:0000259" key="14">
    <source>
        <dbReference type="SMART" id="SM01098"/>
    </source>
</evidence>
<evidence type="ECO:0000256" key="7">
    <source>
        <dbReference type="ARBA" id="ARBA00022801"/>
    </source>
</evidence>
<dbReference type="EnsemblMetazoa" id="GPPI029645-RA">
    <property type="protein sequence ID" value="GPPI029645-PA"/>
    <property type="gene ID" value="GPPI029645"/>
</dbReference>
<dbReference type="GO" id="GO:0006398">
    <property type="term" value="P:mRNA 3'-end processing by stem-loop binding and cleavage"/>
    <property type="evidence" value="ECO:0007669"/>
    <property type="project" value="TreeGrafter"/>
</dbReference>
<dbReference type="FunFam" id="3.60.15.10:FF:000005">
    <property type="entry name" value="Cleavage and polyadenylation specificity factor subunit 3"/>
    <property type="match status" value="1"/>
</dbReference>
<dbReference type="Pfam" id="PF10996">
    <property type="entry name" value="Beta-Casp"/>
    <property type="match status" value="1"/>
</dbReference>
<keyword evidence="4" id="KW-0540">Nuclease</keyword>
<dbReference type="GO" id="GO:0004534">
    <property type="term" value="F:5'-3' RNA exonuclease activity"/>
    <property type="evidence" value="ECO:0007669"/>
    <property type="project" value="TreeGrafter"/>
</dbReference>
<evidence type="ECO:0000256" key="10">
    <source>
        <dbReference type="ARBA" id="ARBA00023242"/>
    </source>
</evidence>
<dbReference type="GO" id="GO:0003723">
    <property type="term" value="F:RNA binding"/>
    <property type="evidence" value="ECO:0007669"/>
    <property type="project" value="UniProtKB-KW"/>
</dbReference>
<comment type="cofactor">
    <cofactor evidence="1">
        <name>Zn(2+)</name>
        <dbReference type="ChEBI" id="CHEBI:29105"/>
    </cofactor>
</comment>
<evidence type="ECO:0000259" key="12">
    <source>
        <dbReference type="SMART" id="SM00849"/>
    </source>
</evidence>
<comment type="subcellular location">
    <subcellularLocation>
        <location evidence="2">Nucleus</location>
    </subcellularLocation>
</comment>
<dbReference type="InterPro" id="IPR050698">
    <property type="entry name" value="MBL"/>
</dbReference>
<evidence type="ECO:0000256" key="4">
    <source>
        <dbReference type="ARBA" id="ARBA00022722"/>
    </source>
</evidence>
<sequence length="804" mass="89354">MSQKPENNVPAEESDLLLIKPLGAGQEVGRSCIMLEFKGKKIMLDCGIHPGLSGMDALPYVDLIEADEVDLLFISHFHLDHCGALPWFLMKTSFRGRCFMTHATKAIYRWMLSDYIKISNISTEQMLYTEADLEASMEKIETINFHEERDVMGVRFCAYNAGHVLGAAMFMIEIAGVKILYTGDFSRQEDRHLMAAEIPTMKPDVLITEATYGTHIHEKREDRENRFTSLVQKIVTQGGRCLIPVFALGRAQELLLILDEYWSQNPDLHDIPIYYASSLAKKCMAVYQTYINAMNDKIRRQIAVNNPFVFRHISNLKGIDHFDDIGPCVVMASPGMMQSGLSRELFENWCTDPKNGVIIAGYCVEGTLAKTILSEPEEITTLSGQKLPLNMSVDYISFSAHTDYQQTSEFIRLLKPQHVILVHGEQNEMSRLKMALQREYEADPNTDIKFYNPRNTHSVELYFRGEKTAKVMGSLAATKPEIGNKLSGVLVKRDFKYHLLAASDLSKYTDMSMSVVTQRQSIPWNSSIVTLKLLLDRIGGAGTVEILEENKKLRAFSCIDLIVEGKIIVMEWQATPVNDMYADTVLSCIMQTELGGTNIKGTNTQSKSDRTHFKECLLETLQDTFGESSVPKMFKGNVLPVTVAGKRVEVNLETLAVTTNDDELLRQIVNTAVQKLYQALVPWSTCIIKAAFSWSEASLGRPQFEAKRFCNCCCAVCWLCASPATVAAPAPGLGPELRKRGSICRRGSTGNGTASLGSIEVAGPMFPPDMALKSISLPCIALKLGPGTGIGVGPITGMQLTHMV</sequence>
<keyword evidence="9" id="KW-0694">RNA-binding</keyword>
<reference evidence="15" key="2">
    <citation type="submission" date="2020-05" db="UniProtKB">
        <authorList>
            <consortium name="EnsemblMetazoa"/>
        </authorList>
    </citation>
    <scope>IDENTIFICATION</scope>
    <source>
        <strain evidence="15">IAEA</strain>
    </source>
</reference>
<dbReference type="Proteomes" id="UP000092460">
    <property type="component" value="Unassembled WGS sequence"/>
</dbReference>
<feature type="domain" description="Pre-mRNA 3'-end-processing endonuclease polyadenylation factor C-term" evidence="14">
    <location>
        <begin position="482"/>
        <end position="683"/>
    </location>
</feature>
<dbReference type="STRING" id="67801.A0A1B0BGV6"/>
<dbReference type="SUPFAM" id="SSF56281">
    <property type="entry name" value="Metallo-hydrolase/oxidoreductase"/>
    <property type="match status" value="1"/>
</dbReference>
<evidence type="ECO:0000313" key="15">
    <source>
        <dbReference type="EnsemblMetazoa" id="GPPI029645-PA"/>
    </source>
</evidence>
<dbReference type="InterPro" id="IPR001279">
    <property type="entry name" value="Metallo-B-lactamas"/>
</dbReference>
<keyword evidence="3" id="KW-0507">mRNA processing</keyword>
<keyword evidence="7" id="KW-0378">Hydrolase</keyword>